<organism evidence="1">
    <name type="scientific">Arundo donax</name>
    <name type="common">Giant reed</name>
    <name type="synonym">Donax arundinaceus</name>
    <dbReference type="NCBI Taxonomy" id="35708"/>
    <lineage>
        <taxon>Eukaryota</taxon>
        <taxon>Viridiplantae</taxon>
        <taxon>Streptophyta</taxon>
        <taxon>Embryophyta</taxon>
        <taxon>Tracheophyta</taxon>
        <taxon>Spermatophyta</taxon>
        <taxon>Magnoliopsida</taxon>
        <taxon>Liliopsida</taxon>
        <taxon>Poales</taxon>
        <taxon>Poaceae</taxon>
        <taxon>PACMAD clade</taxon>
        <taxon>Arundinoideae</taxon>
        <taxon>Arundineae</taxon>
        <taxon>Arundo</taxon>
    </lineage>
</organism>
<reference evidence="1" key="2">
    <citation type="journal article" date="2015" name="Data Brief">
        <title>Shoot transcriptome of the giant reed, Arundo donax.</title>
        <authorList>
            <person name="Barrero R.A."/>
            <person name="Guerrero F.D."/>
            <person name="Moolhuijzen P."/>
            <person name="Goolsby J.A."/>
            <person name="Tidwell J."/>
            <person name="Bellgard S.E."/>
            <person name="Bellgard M.I."/>
        </authorList>
    </citation>
    <scope>NUCLEOTIDE SEQUENCE</scope>
    <source>
        <tissue evidence="1">Shoot tissue taken approximately 20 cm above the soil surface</tissue>
    </source>
</reference>
<accession>A0A0A9F2Q8</accession>
<dbReference type="EMBL" id="GBRH01195333">
    <property type="protein sequence ID" value="JAE02563.1"/>
    <property type="molecule type" value="Transcribed_RNA"/>
</dbReference>
<name>A0A0A9F2Q8_ARUDO</name>
<sequence>MVSCKYMKQIKKL</sequence>
<protein>
    <submittedName>
        <fullName evidence="1">Uncharacterized protein</fullName>
    </submittedName>
</protein>
<reference evidence="1" key="1">
    <citation type="submission" date="2014-09" db="EMBL/GenBank/DDBJ databases">
        <authorList>
            <person name="Magalhaes I.L.F."/>
            <person name="Oliveira U."/>
            <person name="Santos F.R."/>
            <person name="Vidigal T.H.D.A."/>
            <person name="Brescovit A.D."/>
            <person name="Santos A.J."/>
        </authorList>
    </citation>
    <scope>NUCLEOTIDE SEQUENCE</scope>
    <source>
        <tissue evidence="1">Shoot tissue taken approximately 20 cm above the soil surface</tissue>
    </source>
</reference>
<evidence type="ECO:0000313" key="1">
    <source>
        <dbReference type="EMBL" id="JAE02563.1"/>
    </source>
</evidence>
<proteinExistence type="predicted"/>